<dbReference type="InterPro" id="IPR007409">
    <property type="entry name" value="Restrct_endonuc_type1_HsdR_N"/>
</dbReference>
<dbReference type="Pfam" id="PF04313">
    <property type="entry name" value="HSDR_N"/>
    <property type="match status" value="1"/>
</dbReference>
<evidence type="ECO:0000256" key="4">
    <source>
        <dbReference type="ARBA" id="ARBA00022722"/>
    </source>
</evidence>
<dbReference type="PANTHER" id="PTHR30195">
    <property type="entry name" value="TYPE I SITE-SPECIFIC DEOXYRIBONUCLEASE PROTEIN SUBUNIT M AND R"/>
    <property type="match status" value="1"/>
</dbReference>
<organism evidence="12 13">
    <name type="scientific">Rubellimicrobium roseum</name>
    <dbReference type="NCBI Taxonomy" id="687525"/>
    <lineage>
        <taxon>Bacteria</taxon>
        <taxon>Pseudomonadati</taxon>
        <taxon>Pseudomonadota</taxon>
        <taxon>Alphaproteobacteria</taxon>
        <taxon>Rhodobacterales</taxon>
        <taxon>Roseobacteraceae</taxon>
        <taxon>Rubellimicrobium</taxon>
    </lineage>
</organism>
<evidence type="ECO:0000256" key="3">
    <source>
        <dbReference type="ARBA" id="ARBA00012654"/>
    </source>
</evidence>
<evidence type="ECO:0000256" key="1">
    <source>
        <dbReference type="ARBA" id="ARBA00000851"/>
    </source>
</evidence>
<sequence length="295" mass="31999">MTFPNAPAPAPTGFKEEAVELAALSWFELAGWRTVPGDHLAPDGPMGARTSYKQAILEPELRSALATLNPDATADMIDEAVRKVLATPTQDVVENNRAFHPFLVTGVPVEVVSDGETRTVAVHLIDRADPKANRLLVANQFIVQGPDDRDVIRADVVVFVNGLPLALLELKSPADAQATLERAHTQVGNYRTKVPELLRLNQIVVISDGIEARIGSLTAGLDRFAPWRTIDGSTVDDTGRPELEVVIRGAFAPDRFLDLITDYVAFEVIDGVVKSKKLAGYHQFHAVQKALASTV</sequence>
<evidence type="ECO:0000256" key="2">
    <source>
        <dbReference type="ARBA" id="ARBA00008598"/>
    </source>
</evidence>
<evidence type="ECO:0000256" key="7">
    <source>
        <dbReference type="ARBA" id="ARBA00022759"/>
    </source>
</evidence>
<proteinExistence type="inferred from homology"/>
<comment type="catalytic activity">
    <reaction evidence="1">
        <text>Endonucleolytic cleavage of DNA to give random double-stranded fragments with terminal 5'-phosphates, ATP is simultaneously hydrolyzed.</text>
        <dbReference type="EC" id="3.1.21.3"/>
    </reaction>
</comment>
<accession>A0A5C4NB06</accession>
<dbReference type="OrthoDB" id="9758243at2"/>
<evidence type="ECO:0000256" key="5">
    <source>
        <dbReference type="ARBA" id="ARBA00022741"/>
    </source>
</evidence>
<keyword evidence="9" id="KW-0067">ATP-binding</keyword>
<evidence type="ECO:0000259" key="11">
    <source>
        <dbReference type="Pfam" id="PF04313"/>
    </source>
</evidence>
<keyword evidence="4" id="KW-0540">Nuclease</keyword>
<dbReference type="GO" id="GO:0009035">
    <property type="term" value="F:type I site-specific deoxyribonuclease activity"/>
    <property type="evidence" value="ECO:0007669"/>
    <property type="project" value="UniProtKB-EC"/>
</dbReference>
<evidence type="ECO:0000256" key="8">
    <source>
        <dbReference type="ARBA" id="ARBA00022801"/>
    </source>
</evidence>
<keyword evidence="10" id="KW-0238">DNA-binding</keyword>
<keyword evidence="5" id="KW-0547">Nucleotide-binding</keyword>
<feature type="non-terminal residue" evidence="12">
    <location>
        <position position="295"/>
    </location>
</feature>
<evidence type="ECO:0000313" key="13">
    <source>
        <dbReference type="Proteomes" id="UP000305709"/>
    </source>
</evidence>
<gene>
    <name evidence="12" type="ORF">FHG71_21045</name>
</gene>
<reference evidence="12 13" key="1">
    <citation type="submission" date="2019-06" db="EMBL/GenBank/DDBJ databases">
        <authorList>
            <person name="Jiang L."/>
        </authorList>
    </citation>
    <scope>NUCLEOTIDE SEQUENCE [LARGE SCALE GENOMIC DNA]</scope>
    <source>
        <strain evidence="12 13">YIM 48858</strain>
    </source>
</reference>
<dbReference type="Gene3D" id="3.90.1570.50">
    <property type="match status" value="1"/>
</dbReference>
<dbReference type="GO" id="GO:0005524">
    <property type="term" value="F:ATP binding"/>
    <property type="evidence" value="ECO:0007669"/>
    <property type="project" value="UniProtKB-KW"/>
</dbReference>
<evidence type="ECO:0000313" key="12">
    <source>
        <dbReference type="EMBL" id="TNC61572.1"/>
    </source>
</evidence>
<comment type="similarity">
    <text evidence="2">Belongs to the HsdR family.</text>
</comment>
<evidence type="ECO:0000256" key="6">
    <source>
        <dbReference type="ARBA" id="ARBA00022747"/>
    </source>
</evidence>
<dbReference type="InterPro" id="IPR051268">
    <property type="entry name" value="Type-I_R_enzyme_R_subunit"/>
</dbReference>
<keyword evidence="6" id="KW-0680">Restriction system</keyword>
<dbReference type="EMBL" id="VDFV01000065">
    <property type="protein sequence ID" value="TNC61572.1"/>
    <property type="molecule type" value="Genomic_DNA"/>
</dbReference>
<dbReference type="GO" id="GO:0003677">
    <property type="term" value="F:DNA binding"/>
    <property type="evidence" value="ECO:0007669"/>
    <property type="project" value="UniProtKB-KW"/>
</dbReference>
<keyword evidence="7 12" id="KW-0255">Endonuclease</keyword>
<dbReference type="CDD" id="cd22332">
    <property type="entry name" value="HsdR_N"/>
    <property type="match status" value="1"/>
</dbReference>
<dbReference type="Proteomes" id="UP000305709">
    <property type="component" value="Unassembled WGS sequence"/>
</dbReference>
<name>A0A5C4NB06_9RHOB</name>
<protein>
    <recommendedName>
        <fullName evidence="3">type I site-specific deoxyribonuclease</fullName>
        <ecNumber evidence="3">3.1.21.3</ecNumber>
    </recommendedName>
</protein>
<dbReference type="EC" id="3.1.21.3" evidence="3"/>
<keyword evidence="8" id="KW-0378">Hydrolase</keyword>
<evidence type="ECO:0000256" key="10">
    <source>
        <dbReference type="ARBA" id="ARBA00023125"/>
    </source>
</evidence>
<evidence type="ECO:0000256" key="9">
    <source>
        <dbReference type="ARBA" id="ARBA00022840"/>
    </source>
</evidence>
<comment type="caution">
    <text evidence="12">The sequence shown here is derived from an EMBL/GenBank/DDBJ whole genome shotgun (WGS) entry which is preliminary data.</text>
</comment>
<dbReference type="GO" id="GO:0009307">
    <property type="term" value="P:DNA restriction-modification system"/>
    <property type="evidence" value="ECO:0007669"/>
    <property type="project" value="UniProtKB-KW"/>
</dbReference>
<keyword evidence="13" id="KW-1185">Reference proteome</keyword>
<dbReference type="AlphaFoldDB" id="A0A5C4NB06"/>
<dbReference type="RefSeq" id="WP_139083661.1">
    <property type="nucleotide sequence ID" value="NZ_VDFV01000065.1"/>
</dbReference>
<dbReference type="PANTHER" id="PTHR30195:SF15">
    <property type="entry name" value="TYPE I RESTRICTION ENZYME HINDI ENDONUCLEASE SUBUNIT"/>
    <property type="match status" value="1"/>
</dbReference>
<feature type="domain" description="Restriction endonuclease type I HsdR N-terminal" evidence="11">
    <location>
        <begin position="14"/>
        <end position="222"/>
    </location>
</feature>